<keyword evidence="13 16" id="KW-0012">Acyltransferase</keyword>
<dbReference type="GO" id="GO:0009437">
    <property type="term" value="P:carnitine metabolic process"/>
    <property type="evidence" value="ECO:0007669"/>
    <property type="project" value="TreeGrafter"/>
</dbReference>
<evidence type="ECO:0000256" key="12">
    <source>
        <dbReference type="ARBA" id="ARBA00023136"/>
    </source>
</evidence>
<dbReference type="GO" id="GO:0006635">
    <property type="term" value="P:fatty acid beta-oxidation"/>
    <property type="evidence" value="ECO:0007669"/>
    <property type="project" value="UniProtKB-UniPathway"/>
</dbReference>
<comment type="pathway">
    <text evidence="2">Lipid metabolism; fatty acid beta-oxidation.</text>
</comment>
<comment type="similarity">
    <text evidence="3 16">Belongs to the carnitine/choline acetyltransferase family.</text>
</comment>
<organism evidence="19 20">
    <name type="scientific">Cyclopterus lumpus</name>
    <name type="common">Lumpsucker</name>
    <dbReference type="NCBI Taxonomy" id="8103"/>
    <lineage>
        <taxon>Eukaryota</taxon>
        <taxon>Metazoa</taxon>
        <taxon>Chordata</taxon>
        <taxon>Craniata</taxon>
        <taxon>Vertebrata</taxon>
        <taxon>Euteleostomi</taxon>
        <taxon>Actinopterygii</taxon>
        <taxon>Neopterygii</taxon>
        <taxon>Teleostei</taxon>
        <taxon>Neoteleostei</taxon>
        <taxon>Acanthomorphata</taxon>
        <taxon>Eupercaria</taxon>
        <taxon>Perciformes</taxon>
        <taxon>Cottioidei</taxon>
        <taxon>Cottales</taxon>
        <taxon>Cyclopteridae</taxon>
        <taxon>Cyclopterus</taxon>
    </lineage>
</organism>
<evidence type="ECO:0000256" key="4">
    <source>
        <dbReference type="ARBA" id="ARBA00013243"/>
    </source>
</evidence>
<name>A0A8C2WL37_CYCLU</name>
<evidence type="ECO:0000256" key="10">
    <source>
        <dbReference type="ARBA" id="ARBA00023098"/>
    </source>
</evidence>
<evidence type="ECO:0000256" key="13">
    <source>
        <dbReference type="ARBA" id="ARBA00023315"/>
    </source>
</evidence>
<protein>
    <recommendedName>
        <fullName evidence="4">carnitine O-palmitoyltransferase</fullName>
        <ecNumber evidence="4">2.3.1.21</ecNumber>
    </recommendedName>
</protein>
<reference evidence="19" key="1">
    <citation type="submission" date="2025-08" db="UniProtKB">
        <authorList>
            <consortium name="Ensembl"/>
        </authorList>
    </citation>
    <scope>IDENTIFICATION</scope>
</reference>
<dbReference type="GO" id="GO:0004095">
    <property type="term" value="F:carnitine O-palmitoyltransferase activity"/>
    <property type="evidence" value="ECO:0007669"/>
    <property type="project" value="UniProtKB-EC"/>
</dbReference>
<keyword evidence="7" id="KW-0812">Transmembrane</keyword>
<keyword evidence="5" id="KW-0813">Transport</keyword>
<evidence type="ECO:0000256" key="11">
    <source>
        <dbReference type="ARBA" id="ARBA00023128"/>
    </source>
</evidence>
<evidence type="ECO:0000256" key="8">
    <source>
        <dbReference type="ARBA" id="ARBA00022832"/>
    </source>
</evidence>
<evidence type="ECO:0000256" key="2">
    <source>
        <dbReference type="ARBA" id="ARBA00005005"/>
    </source>
</evidence>
<dbReference type="AlphaFoldDB" id="A0A8C2WL37"/>
<dbReference type="InterPro" id="IPR000542">
    <property type="entry name" value="Carn_acyl_trans"/>
</dbReference>
<keyword evidence="20" id="KW-1185">Reference proteome</keyword>
<evidence type="ECO:0000256" key="5">
    <source>
        <dbReference type="ARBA" id="ARBA00022448"/>
    </source>
</evidence>
<dbReference type="Ensembl" id="ENSCLMT00005004344.1">
    <property type="protein sequence ID" value="ENSCLMP00005004006.1"/>
    <property type="gene ID" value="ENSCLMG00005001775.1"/>
</dbReference>
<keyword evidence="8" id="KW-0276">Fatty acid metabolism</keyword>
<dbReference type="Pfam" id="PF16484">
    <property type="entry name" value="CPT_N"/>
    <property type="match status" value="1"/>
</dbReference>
<dbReference type="PROSITE" id="PS00440">
    <property type="entry name" value="ACYLTRANSF_C_2"/>
    <property type="match status" value="1"/>
</dbReference>
<dbReference type="GO" id="GO:0005741">
    <property type="term" value="C:mitochondrial outer membrane"/>
    <property type="evidence" value="ECO:0007669"/>
    <property type="project" value="UniProtKB-SubCell"/>
</dbReference>
<proteinExistence type="inferred from homology"/>
<feature type="domain" description="Choline/carnitine acyltransferase" evidence="17">
    <location>
        <begin position="70"/>
        <end position="645"/>
    </location>
</feature>
<dbReference type="InterPro" id="IPR042231">
    <property type="entry name" value="Cho/carn_acyl_trans_2"/>
</dbReference>
<dbReference type="PANTHER" id="PTHR22589:SF114">
    <property type="entry name" value="CARNITINE O-PALMITOYLTRANSFERASE"/>
    <property type="match status" value="1"/>
</dbReference>
<evidence type="ECO:0000256" key="3">
    <source>
        <dbReference type="ARBA" id="ARBA00005232"/>
    </source>
</evidence>
<evidence type="ECO:0000256" key="14">
    <source>
        <dbReference type="ARBA" id="ARBA00048480"/>
    </source>
</evidence>
<dbReference type="SUPFAM" id="SSF52777">
    <property type="entry name" value="CoA-dependent acyltransferases"/>
    <property type="match status" value="2"/>
</dbReference>
<dbReference type="EC" id="2.3.1.21" evidence="4"/>
<evidence type="ECO:0000256" key="6">
    <source>
        <dbReference type="ARBA" id="ARBA00022679"/>
    </source>
</evidence>
<dbReference type="Pfam" id="PF00755">
    <property type="entry name" value="Carn_acyltransf"/>
    <property type="match status" value="1"/>
</dbReference>
<keyword evidence="11" id="KW-0496">Mitochondrion</keyword>
<dbReference type="FunFam" id="3.30.559.70:FF:000001">
    <property type="entry name" value="Carnitine O-palmitoyltransferase 1, liver isoform"/>
    <property type="match status" value="1"/>
</dbReference>
<dbReference type="FunFam" id="3.30.559.10:FF:000002">
    <property type="entry name" value="carnitine O-palmitoyltransferase 1, liver isoform"/>
    <property type="match status" value="1"/>
</dbReference>
<gene>
    <name evidence="19" type="primary">LOC117748404</name>
</gene>
<dbReference type="PANTHER" id="PTHR22589">
    <property type="entry name" value="CARNITINE O-ACYLTRANSFERASE"/>
    <property type="match status" value="1"/>
</dbReference>
<dbReference type="GO" id="GO:0015909">
    <property type="term" value="P:long-chain fatty acid transport"/>
    <property type="evidence" value="ECO:0007669"/>
    <property type="project" value="UniProtKB-ARBA"/>
</dbReference>
<sequence length="676" mass="77174">MAEAHQAVAFQFTVTPDGIDLHMSHQALTEIYLSGVRSWKKRIIGLKALVRIFSGRKPLLYSYQGSLPNLPVPAIKDTVKRHLESVRPLMDDAEYERMTKLSAEFESSLGKRLHWYLKLKALWATNYVSDWWEEYVYLRGRSPIMVNSNYYGMDFMYVTPTPIQAARAGNSLHAYFLYRRKLNKEELKPTRIPGTLIPLCSAQCERVFNTTRIPGEETDTVQHWQDSDYIAVYHSGRYFRLRMYHAGRLLSPREIEFQIQKILDDPSPPSKGEAKLGALTAGDRIPWAKARMKYFSSGVNKRSLDYIEKAAFFVSLDDDEQGGMADDPTRLDSYAKSLLHGKCFDRWFDKSFTVVYFKNGKMGLNGEHSWADAPVLSHAWQYVLSTDCFQLGYNAEGHCKGEVDASLPQPQKLNWEIPPECEEQISGSLAVAQALADDVDVHVFAFEEFGKGKIKRCRVSPDAFIQLALQLAYYRDQGRFCLTYEASMTRLFKEGRTETVRSCTNESSAFVRALEGADVCRRLFQEASEKHQHLYRMAMTGAGIDRHLFCLYVVSKYLRVESPFLKEVLSEPWRLSTSQTPLQVEMFDIVNYPEYVSCGGGFGPVADDGYGVSYCALGDNMFNFHITCKHSCPDTGANKFGAQIRKALRDLLQLLCPNQTELRKTEVKRPEFKKDL</sequence>
<reference evidence="19" key="2">
    <citation type="submission" date="2025-09" db="UniProtKB">
        <authorList>
            <consortium name="Ensembl"/>
        </authorList>
    </citation>
    <scope>IDENTIFICATION</scope>
</reference>
<evidence type="ECO:0000259" key="17">
    <source>
        <dbReference type="Pfam" id="PF00755"/>
    </source>
</evidence>
<feature type="active site" description="Proton acceptor" evidence="15">
    <location>
        <position position="368"/>
    </location>
</feature>
<evidence type="ECO:0000256" key="15">
    <source>
        <dbReference type="PIRSR" id="PIRSR600542-1"/>
    </source>
</evidence>
<comment type="catalytic activity">
    <reaction evidence="14">
        <text>(R)-carnitine + hexadecanoyl-CoA = O-hexadecanoyl-(R)-carnitine + CoA</text>
        <dbReference type="Rhea" id="RHEA:12661"/>
        <dbReference type="ChEBI" id="CHEBI:16347"/>
        <dbReference type="ChEBI" id="CHEBI:17490"/>
        <dbReference type="ChEBI" id="CHEBI:57287"/>
        <dbReference type="ChEBI" id="CHEBI:57379"/>
        <dbReference type="EC" id="2.3.1.21"/>
    </reaction>
    <physiologicalReaction direction="left-to-right" evidence="14">
        <dbReference type="Rhea" id="RHEA:12662"/>
    </physiologicalReaction>
</comment>
<dbReference type="InterPro" id="IPR039551">
    <property type="entry name" value="Cho/carn_acyl_trans"/>
</dbReference>
<dbReference type="Proteomes" id="UP000694565">
    <property type="component" value="Unplaced"/>
</dbReference>
<evidence type="ECO:0000256" key="16">
    <source>
        <dbReference type="RuleBase" id="RU003801"/>
    </source>
</evidence>
<keyword evidence="12" id="KW-0472">Membrane</keyword>
<dbReference type="InterPro" id="IPR032476">
    <property type="entry name" value="CPT_N"/>
</dbReference>
<keyword evidence="10" id="KW-0443">Lipid metabolism</keyword>
<evidence type="ECO:0000259" key="18">
    <source>
        <dbReference type="Pfam" id="PF16484"/>
    </source>
</evidence>
<dbReference type="InterPro" id="IPR023213">
    <property type="entry name" value="CAT-like_dom_sf"/>
</dbReference>
<evidence type="ECO:0000313" key="19">
    <source>
        <dbReference type="Ensembl" id="ENSCLMP00005004006.1"/>
    </source>
</evidence>
<evidence type="ECO:0000256" key="7">
    <source>
        <dbReference type="ARBA" id="ARBA00022692"/>
    </source>
</evidence>
<evidence type="ECO:0000256" key="9">
    <source>
        <dbReference type="ARBA" id="ARBA00022989"/>
    </source>
</evidence>
<feature type="domain" description="Carnitine O-palmitoyltransferase N-terminal" evidence="18">
    <location>
        <begin position="1"/>
        <end position="46"/>
    </location>
</feature>
<dbReference type="Gene3D" id="3.30.559.70">
    <property type="entry name" value="Choline/Carnitine o-acyltransferase, domain 2"/>
    <property type="match status" value="1"/>
</dbReference>
<comment type="subcellular location">
    <subcellularLocation>
        <location evidence="1">Mitochondrion outer membrane</location>
        <topology evidence="1">Multi-pass membrane protein</topology>
    </subcellularLocation>
</comment>
<evidence type="ECO:0000313" key="20">
    <source>
        <dbReference type="Proteomes" id="UP000694565"/>
    </source>
</evidence>
<dbReference type="GeneTree" id="ENSGT01150000286917"/>
<dbReference type="Gene3D" id="3.30.559.10">
    <property type="entry name" value="Chloramphenicol acetyltransferase-like domain"/>
    <property type="match status" value="1"/>
</dbReference>
<accession>A0A8C2WL37</accession>
<evidence type="ECO:0000256" key="1">
    <source>
        <dbReference type="ARBA" id="ARBA00004374"/>
    </source>
</evidence>
<dbReference type="UniPathway" id="UPA00659"/>
<keyword evidence="9" id="KW-1133">Transmembrane helix</keyword>
<dbReference type="Gene3D" id="6.10.250.1760">
    <property type="match status" value="1"/>
</dbReference>
<keyword evidence="6 16" id="KW-0808">Transferase</keyword>